<dbReference type="EMBL" id="BDIP01003752">
    <property type="protein sequence ID" value="GIQ88083.1"/>
    <property type="molecule type" value="Genomic_DNA"/>
</dbReference>
<reference evidence="3 4" key="1">
    <citation type="journal article" date="2018" name="PLoS ONE">
        <title>The draft genome of Kipferlia bialata reveals reductive genome evolution in fornicate parasites.</title>
        <authorList>
            <person name="Tanifuji G."/>
            <person name="Takabayashi S."/>
            <person name="Kume K."/>
            <person name="Takagi M."/>
            <person name="Nakayama T."/>
            <person name="Kamikawa R."/>
            <person name="Inagaki Y."/>
            <person name="Hashimoto T."/>
        </authorList>
    </citation>
    <scope>NUCLEOTIDE SEQUENCE [LARGE SCALE GENOMIC DNA]</scope>
    <source>
        <strain evidence="3">NY0173</strain>
    </source>
</reference>
<feature type="region of interest" description="Disordered" evidence="1">
    <location>
        <begin position="249"/>
        <end position="284"/>
    </location>
</feature>
<feature type="transmembrane region" description="Helical" evidence="2">
    <location>
        <begin position="193"/>
        <end position="218"/>
    </location>
</feature>
<dbReference type="AlphaFoldDB" id="A0A9K3D2T5"/>
<sequence length="284" mass="31925">MYSYTIFVTTSLKTSTVVVLMYTLCVVANTTYNSIASSLMLETYFNTLEYWPVLFLAMLGIPSVIALLLAFLYIQCFQGVLLPSSYSTVHRILVAVSVVIGLGLVATLVMEQVYMDMVFKEGIEAFRENFKYSDFANEYLVCYRVLCLLSVVQLLIVVVTLKTKVSKQRRVVSDMSGIGNGTTKKRRATKLDILHWVYGAYCVSYLFVTVLMSLAAASFGSATLYNYCLVPSVLIEGICLAVIVYTPGNKGGARKERERERETASHQQWQETDYEETPNPLYHP</sequence>
<keyword evidence="4" id="KW-1185">Reference proteome</keyword>
<accession>A0A9K3D2T5</accession>
<evidence type="ECO:0000256" key="2">
    <source>
        <dbReference type="SAM" id="Phobius"/>
    </source>
</evidence>
<evidence type="ECO:0000313" key="3">
    <source>
        <dbReference type="EMBL" id="GIQ88083.1"/>
    </source>
</evidence>
<feature type="compositionally biased region" description="Basic and acidic residues" evidence="1">
    <location>
        <begin position="253"/>
        <end position="264"/>
    </location>
</feature>
<proteinExistence type="predicted"/>
<keyword evidence="2" id="KW-0812">Transmembrane</keyword>
<comment type="caution">
    <text evidence="3">The sequence shown here is derived from an EMBL/GenBank/DDBJ whole genome shotgun (WGS) entry which is preliminary data.</text>
</comment>
<feature type="transmembrane region" description="Helical" evidence="2">
    <location>
        <begin position="50"/>
        <end position="72"/>
    </location>
</feature>
<name>A0A9K3D2T5_9EUKA</name>
<keyword evidence="2" id="KW-1133">Transmembrane helix</keyword>
<evidence type="ECO:0000313" key="4">
    <source>
        <dbReference type="Proteomes" id="UP000265618"/>
    </source>
</evidence>
<gene>
    <name evidence="3" type="ORF">KIPB_010253</name>
</gene>
<feature type="transmembrane region" description="Helical" evidence="2">
    <location>
        <begin position="224"/>
        <end position="245"/>
    </location>
</feature>
<dbReference type="Proteomes" id="UP000265618">
    <property type="component" value="Unassembled WGS sequence"/>
</dbReference>
<feature type="transmembrane region" description="Helical" evidence="2">
    <location>
        <begin position="12"/>
        <end position="30"/>
    </location>
</feature>
<organism evidence="3 4">
    <name type="scientific">Kipferlia bialata</name>
    <dbReference type="NCBI Taxonomy" id="797122"/>
    <lineage>
        <taxon>Eukaryota</taxon>
        <taxon>Metamonada</taxon>
        <taxon>Carpediemonas-like organisms</taxon>
        <taxon>Kipferlia</taxon>
    </lineage>
</organism>
<feature type="transmembrane region" description="Helical" evidence="2">
    <location>
        <begin position="92"/>
        <end position="110"/>
    </location>
</feature>
<evidence type="ECO:0000256" key="1">
    <source>
        <dbReference type="SAM" id="MobiDB-lite"/>
    </source>
</evidence>
<protein>
    <submittedName>
        <fullName evidence="3">Uncharacterized protein</fullName>
    </submittedName>
</protein>
<feature type="transmembrane region" description="Helical" evidence="2">
    <location>
        <begin position="143"/>
        <end position="161"/>
    </location>
</feature>
<keyword evidence="2" id="KW-0472">Membrane</keyword>